<dbReference type="InterPro" id="IPR007848">
    <property type="entry name" value="Small_mtfrase_dom"/>
</dbReference>
<dbReference type="Pfam" id="PF05175">
    <property type="entry name" value="MTS"/>
    <property type="match status" value="1"/>
</dbReference>
<evidence type="ECO:0000313" key="5">
    <source>
        <dbReference type="EMBL" id="MBP2369110.1"/>
    </source>
</evidence>
<accession>A0ABS4VYT4</accession>
<protein>
    <submittedName>
        <fullName evidence="5">Release factor glutamine methyltransferase</fullName>
        <ecNumber evidence="5">2.1.1.297</ecNumber>
    </submittedName>
</protein>
<feature type="domain" description="Methyltransferase small" evidence="4">
    <location>
        <begin position="16"/>
        <end position="108"/>
    </location>
</feature>
<dbReference type="InterPro" id="IPR052190">
    <property type="entry name" value="Euk-Arch_PrmC-MTase"/>
</dbReference>
<evidence type="ECO:0000256" key="2">
    <source>
        <dbReference type="ARBA" id="ARBA00022679"/>
    </source>
</evidence>
<dbReference type="InterPro" id="IPR004557">
    <property type="entry name" value="PrmC-related"/>
</dbReference>
<proteinExistence type="predicted"/>
<keyword evidence="6" id="KW-1185">Reference proteome</keyword>
<dbReference type="InterPro" id="IPR029063">
    <property type="entry name" value="SAM-dependent_MTases_sf"/>
</dbReference>
<dbReference type="PANTHER" id="PTHR45875:SF1">
    <property type="entry name" value="METHYLTRANSFERASE N6AMT1"/>
    <property type="match status" value="1"/>
</dbReference>
<keyword evidence="3" id="KW-0949">S-adenosyl-L-methionine</keyword>
<dbReference type="PANTHER" id="PTHR45875">
    <property type="entry name" value="METHYLTRANSFERASE N6AMT1"/>
    <property type="match status" value="1"/>
</dbReference>
<dbReference type="NCBIfam" id="TIGR00537">
    <property type="entry name" value="hemK_rel_arch"/>
    <property type="match status" value="1"/>
</dbReference>
<dbReference type="GO" id="GO:0102559">
    <property type="term" value="F:peptide chain release factor N(5)-glutamine methyltransferase activity"/>
    <property type="evidence" value="ECO:0007669"/>
    <property type="project" value="UniProtKB-EC"/>
</dbReference>
<evidence type="ECO:0000256" key="3">
    <source>
        <dbReference type="ARBA" id="ARBA00022691"/>
    </source>
</evidence>
<comment type="caution">
    <text evidence="5">The sequence shown here is derived from an EMBL/GenBank/DDBJ whole genome shotgun (WGS) entry which is preliminary data.</text>
</comment>
<gene>
    <name evidence="5" type="ORF">JOF36_004806</name>
</gene>
<dbReference type="EMBL" id="JAGINU010000001">
    <property type="protein sequence ID" value="MBP2369110.1"/>
    <property type="molecule type" value="Genomic_DNA"/>
</dbReference>
<dbReference type="SUPFAM" id="SSF53335">
    <property type="entry name" value="S-adenosyl-L-methionine-dependent methyltransferases"/>
    <property type="match status" value="1"/>
</dbReference>
<name>A0ABS4VYT4_9PSEU</name>
<evidence type="ECO:0000256" key="1">
    <source>
        <dbReference type="ARBA" id="ARBA00022603"/>
    </source>
</evidence>
<dbReference type="CDD" id="cd02440">
    <property type="entry name" value="AdoMet_MTases"/>
    <property type="match status" value="1"/>
</dbReference>
<keyword evidence="1 5" id="KW-0489">Methyltransferase</keyword>
<evidence type="ECO:0000259" key="4">
    <source>
        <dbReference type="Pfam" id="PF05175"/>
    </source>
</evidence>
<organism evidence="5 6">
    <name type="scientific">Pseudonocardia parietis</name>
    <dbReference type="NCBI Taxonomy" id="570936"/>
    <lineage>
        <taxon>Bacteria</taxon>
        <taxon>Bacillati</taxon>
        <taxon>Actinomycetota</taxon>
        <taxon>Actinomycetes</taxon>
        <taxon>Pseudonocardiales</taxon>
        <taxon>Pseudonocardiaceae</taxon>
        <taxon>Pseudonocardia</taxon>
    </lineage>
</organism>
<dbReference type="RefSeq" id="WP_210030935.1">
    <property type="nucleotide sequence ID" value="NZ_JAGINU010000001.1"/>
</dbReference>
<dbReference type="Proteomes" id="UP001519295">
    <property type="component" value="Unassembled WGS sequence"/>
</dbReference>
<sequence>MATFLISPPGVYRPQSDTELLSRALTRSGLARGRDVLDLGTGTGSAALAAARAGAASVTAVDVSRRAVQAARLNARLHRTRLRVHRGDLFAPVHGRRFGLLTANPPYVPSSTDRLPRRGMGRCWDGGRDGRLVIDRICDGAADHLVPDGALVLVHSAVCGAQRTLDRLAGRGMTARVADRVRIPLGPVMRARAALHEARGLAERGAVEEELVVIEAVRAC</sequence>
<reference evidence="5 6" key="1">
    <citation type="submission" date="2021-03" db="EMBL/GenBank/DDBJ databases">
        <title>Sequencing the genomes of 1000 actinobacteria strains.</title>
        <authorList>
            <person name="Klenk H.-P."/>
        </authorList>
    </citation>
    <scope>NUCLEOTIDE SEQUENCE [LARGE SCALE GENOMIC DNA]</scope>
    <source>
        <strain evidence="5 6">DSM 45256</strain>
    </source>
</reference>
<dbReference type="GO" id="GO:0032259">
    <property type="term" value="P:methylation"/>
    <property type="evidence" value="ECO:0007669"/>
    <property type="project" value="UniProtKB-KW"/>
</dbReference>
<dbReference type="EC" id="2.1.1.297" evidence="5"/>
<keyword evidence="2 5" id="KW-0808">Transferase</keyword>
<dbReference type="Gene3D" id="3.40.50.150">
    <property type="entry name" value="Vaccinia Virus protein VP39"/>
    <property type="match status" value="1"/>
</dbReference>
<evidence type="ECO:0000313" key="6">
    <source>
        <dbReference type="Proteomes" id="UP001519295"/>
    </source>
</evidence>